<evidence type="ECO:0000313" key="2">
    <source>
        <dbReference type="EMBL" id="KDN59732.1"/>
    </source>
</evidence>
<dbReference type="OrthoDB" id="3598281at2759"/>
<dbReference type="PANTHER" id="PTHR36681">
    <property type="entry name" value="NUCLEAR GTPASE, GERMINAL CENTER-ASSOCIATED, TANDEM DUPLICATE 3"/>
    <property type="match status" value="1"/>
</dbReference>
<dbReference type="HOGENOM" id="CLU_1049787_0_0_1"/>
<feature type="region of interest" description="Disordered" evidence="1">
    <location>
        <begin position="72"/>
        <end position="97"/>
    </location>
</feature>
<gene>
    <name evidence="2" type="ORF">CSUB01_11572</name>
</gene>
<accession>A0A066WSY7</accession>
<proteinExistence type="predicted"/>
<dbReference type="AlphaFoldDB" id="A0A066WSY7"/>
<dbReference type="eggNOG" id="ENOG502QU12">
    <property type="taxonomic scope" value="Eukaryota"/>
</dbReference>
<organism evidence="2 3">
    <name type="scientific">Colletotrichum sublineola</name>
    <name type="common">Sorghum anthracnose fungus</name>
    <dbReference type="NCBI Taxonomy" id="1173701"/>
    <lineage>
        <taxon>Eukaryota</taxon>
        <taxon>Fungi</taxon>
        <taxon>Dikarya</taxon>
        <taxon>Ascomycota</taxon>
        <taxon>Pezizomycotina</taxon>
        <taxon>Sordariomycetes</taxon>
        <taxon>Hypocreomycetidae</taxon>
        <taxon>Glomerellales</taxon>
        <taxon>Glomerellaceae</taxon>
        <taxon>Colletotrichum</taxon>
        <taxon>Colletotrichum graminicola species complex</taxon>
    </lineage>
</organism>
<name>A0A066WSY7_COLSU</name>
<dbReference type="PANTHER" id="PTHR36681:SF3">
    <property type="entry name" value="NUCLEAR GTPASE, GERMINAL CENTER-ASSOCIATED, TANDEM DUPLICATE 3"/>
    <property type="match status" value="1"/>
</dbReference>
<sequence>MSDLLNRPKNVQDTQPPVGFAVIPILKSAATTDEAVRQLMLKEAALLLYAKPIRINVYQDWRITATTASEFHHNQPSMRQEVSSDPPQMHQPKFSREESRLARSCSKALSFLSASLPETQGSTWPKAINDIQTLPRPTKTIVGIVGNTGFSKTSVANALLDEERLLPTNCVRACNAFPTKISYNHSENPKELYRSKTGLADTDSSNIKNAPFASRPKPRPFAPAEPPASVKRVRVRQRFEDDDASSFGLTYLPRGPLSSAPQPDS</sequence>
<protein>
    <submittedName>
        <fullName evidence="2">Uncharacterized protein</fullName>
    </submittedName>
</protein>
<feature type="compositionally biased region" description="Polar residues" evidence="1">
    <location>
        <begin position="72"/>
        <end position="86"/>
    </location>
</feature>
<reference evidence="3" key="1">
    <citation type="journal article" date="2014" name="Genome Announc.">
        <title>Draft genome sequence of Colletotrichum sublineola, a destructive pathogen of cultivated sorghum.</title>
        <authorList>
            <person name="Baroncelli R."/>
            <person name="Sanz-Martin J.M."/>
            <person name="Rech G.E."/>
            <person name="Sukno S.A."/>
            <person name="Thon M.R."/>
        </authorList>
    </citation>
    <scope>NUCLEOTIDE SEQUENCE [LARGE SCALE GENOMIC DNA]</scope>
    <source>
        <strain evidence="3">TX430BB</strain>
    </source>
</reference>
<dbReference type="STRING" id="1173701.A0A066WSY7"/>
<dbReference type="EMBL" id="JMSE01001618">
    <property type="protein sequence ID" value="KDN59732.1"/>
    <property type="molecule type" value="Genomic_DNA"/>
</dbReference>
<keyword evidence="3" id="KW-1185">Reference proteome</keyword>
<evidence type="ECO:0000256" key="1">
    <source>
        <dbReference type="SAM" id="MobiDB-lite"/>
    </source>
</evidence>
<evidence type="ECO:0000313" key="3">
    <source>
        <dbReference type="Proteomes" id="UP000027238"/>
    </source>
</evidence>
<dbReference type="Proteomes" id="UP000027238">
    <property type="component" value="Unassembled WGS sequence"/>
</dbReference>
<comment type="caution">
    <text evidence="2">The sequence shown here is derived from an EMBL/GenBank/DDBJ whole genome shotgun (WGS) entry which is preliminary data.</text>
</comment>
<feature type="region of interest" description="Disordered" evidence="1">
    <location>
        <begin position="199"/>
        <end position="265"/>
    </location>
</feature>